<protein>
    <submittedName>
        <fullName evidence="8">Chromate transporter</fullName>
    </submittedName>
</protein>
<keyword evidence="6 7" id="KW-0472">Membrane</keyword>
<evidence type="ECO:0000256" key="3">
    <source>
        <dbReference type="ARBA" id="ARBA00022475"/>
    </source>
</evidence>
<evidence type="ECO:0000256" key="2">
    <source>
        <dbReference type="ARBA" id="ARBA00005262"/>
    </source>
</evidence>
<dbReference type="PANTHER" id="PTHR43663:SF1">
    <property type="entry name" value="CHROMATE TRANSPORTER"/>
    <property type="match status" value="1"/>
</dbReference>
<evidence type="ECO:0000256" key="7">
    <source>
        <dbReference type="SAM" id="Phobius"/>
    </source>
</evidence>
<evidence type="ECO:0000313" key="8">
    <source>
        <dbReference type="EMBL" id="WPB87373.1"/>
    </source>
</evidence>
<dbReference type="InterPro" id="IPR052518">
    <property type="entry name" value="CHR_Transporter"/>
</dbReference>
<sequence>MAEGEAPVPGKLDLFLGYVKIGLLGFGGVGPWSRHVIVEERKWLSERDYAEVLGLGQILPGPNVGNASVMIGRRFHGLAGALITTAGLYIGPLCILIALSILYELYGTRPGVAPFMQGVAAAAAGMVIGTAIKMGQNLRPPPELIVVGLLAVAGAAFLRLPLPLIVVVLAPLGVFLSLRRSWKRAA</sequence>
<dbReference type="RefSeq" id="WP_318651326.1">
    <property type="nucleotide sequence ID" value="NZ_CP137852.1"/>
</dbReference>
<evidence type="ECO:0000256" key="6">
    <source>
        <dbReference type="ARBA" id="ARBA00023136"/>
    </source>
</evidence>
<gene>
    <name evidence="8" type="ORF">R9Z33_10920</name>
</gene>
<reference evidence="8 9" key="1">
    <citation type="submission" date="2023-11" db="EMBL/GenBank/DDBJ databases">
        <title>Arctic aerobic anoxygenic photoheterotroph Sediminicoccus rosea KRV36 adapts its photosynthesis to long days of polar summer.</title>
        <authorList>
            <person name="Tomasch J."/>
            <person name="Kopejtka K."/>
            <person name="Bily T."/>
            <person name="Gardiner A.T."/>
            <person name="Gardian Z."/>
            <person name="Shivaramu S."/>
            <person name="Koblizek M."/>
            <person name="Engelhardt F."/>
            <person name="Kaftan D."/>
        </authorList>
    </citation>
    <scope>NUCLEOTIDE SEQUENCE [LARGE SCALE GENOMIC DNA]</scope>
    <source>
        <strain evidence="8 9">R-30</strain>
    </source>
</reference>
<keyword evidence="4 7" id="KW-0812">Transmembrane</keyword>
<keyword evidence="5 7" id="KW-1133">Transmembrane helix</keyword>
<accession>A0ABZ0PNR9</accession>
<name>A0ABZ0PNR9_9PROT</name>
<feature type="transmembrane region" description="Helical" evidence="7">
    <location>
        <begin position="78"/>
        <end position="103"/>
    </location>
</feature>
<evidence type="ECO:0000313" key="9">
    <source>
        <dbReference type="Proteomes" id="UP001305521"/>
    </source>
</evidence>
<keyword evidence="9" id="KW-1185">Reference proteome</keyword>
<evidence type="ECO:0000256" key="5">
    <source>
        <dbReference type="ARBA" id="ARBA00022989"/>
    </source>
</evidence>
<organism evidence="8 9">
    <name type="scientific">Sediminicoccus rosea</name>
    <dbReference type="NCBI Taxonomy" id="1225128"/>
    <lineage>
        <taxon>Bacteria</taxon>
        <taxon>Pseudomonadati</taxon>
        <taxon>Pseudomonadota</taxon>
        <taxon>Alphaproteobacteria</taxon>
        <taxon>Acetobacterales</taxon>
        <taxon>Roseomonadaceae</taxon>
        <taxon>Sediminicoccus</taxon>
    </lineage>
</organism>
<feature type="transmembrane region" description="Helical" evidence="7">
    <location>
        <begin position="115"/>
        <end position="132"/>
    </location>
</feature>
<evidence type="ECO:0000256" key="4">
    <source>
        <dbReference type="ARBA" id="ARBA00022692"/>
    </source>
</evidence>
<dbReference type="EMBL" id="CP137852">
    <property type="protein sequence ID" value="WPB87373.1"/>
    <property type="molecule type" value="Genomic_DNA"/>
</dbReference>
<dbReference type="Pfam" id="PF02417">
    <property type="entry name" value="Chromate_transp"/>
    <property type="match status" value="1"/>
</dbReference>
<keyword evidence="3" id="KW-1003">Cell membrane</keyword>
<dbReference type="InterPro" id="IPR003370">
    <property type="entry name" value="Chromate_transpt"/>
</dbReference>
<proteinExistence type="inferred from homology"/>
<feature type="transmembrane region" description="Helical" evidence="7">
    <location>
        <begin position="144"/>
        <end position="176"/>
    </location>
</feature>
<comment type="subcellular location">
    <subcellularLocation>
        <location evidence="1">Cell membrane</location>
        <topology evidence="1">Multi-pass membrane protein</topology>
    </subcellularLocation>
</comment>
<dbReference type="Proteomes" id="UP001305521">
    <property type="component" value="Chromosome"/>
</dbReference>
<comment type="similarity">
    <text evidence="2">Belongs to the chromate ion transporter (CHR) (TC 2.A.51) family.</text>
</comment>
<evidence type="ECO:0000256" key="1">
    <source>
        <dbReference type="ARBA" id="ARBA00004651"/>
    </source>
</evidence>
<dbReference type="PANTHER" id="PTHR43663">
    <property type="entry name" value="CHROMATE TRANSPORT PROTEIN-RELATED"/>
    <property type="match status" value="1"/>
</dbReference>